<reference evidence="2" key="2">
    <citation type="journal article" date="2017" name="J. Med. Entomol.">
        <title>Transcriptome Analysis of the Triatoma infestans (Hemiptera: Reduviidae) Integument.</title>
        <authorList>
            <person name="Calderon-Fernandez G.M."/>
            <person name="Moriconi D.E."/>
            <person name="Dulbecco A.B."/>
            <person name="Juarez M.P."/>
        </authorList>
    </citation>
    <scope>NUCLEOTIDE SEQUENCE</scope>
    <source>
        <strain evidence="2">Int1</strain>
        <tissue evidence="2">Integument</tissue>
    </source>
</reference>
<evidence type="ECO:0000313" key="2">
    <source>
        <dbReference type="EMBL" id="JAS00046.1"/>
    </source>
</evidence>
<feature type="domain" description="C2H2-type" evidence="1">
    <location>
        <begin position="2"/>
        <end position="22"/>
    </location>
</feature>
<dbReference type="EMBL" id="GEMB01003164">
    <property type="protein sequence ID" value="JAS00046.1"/>
    <property type="molecule type" value="Transcribed_RNA"/>
</dbReference>
<reference evidence="2" key="1">
    <citation type="submission" date="2016-04" db="EMBL/GenBank/DDBJ databases">
        <authorList>
            <person name="Calderon-Fernandez G.M.Sr."/>
        </authorList>
    </citation>
    <scope>NUCLEOTIDE SEQUENCE</scope>
    <source>
        <strain evidence="2">Int1</strain>
        <tissue evidence="2">Integument</tissue>
    </source>
</reference>
<dbReference type="PROSITE" id="PS00028">
    <property type="entry name" value="ZINC_FINGER_C2H2_1"/>
    <property type="match status" value="1"/>
</dbReference>
<keyword evidence="2" id="KW-0548">Nucleotidyltransferase</keyword>
<sequence length="29" mass="3509">MCSVCVRTYLHTLHTVIHYKKHLYIASYK</sequence>
<accession>A0A161MG88</accession>
<dbReference type="InterPro" id="IPR013087">
    <property type="entry name" value="Znf_C2H2_type"/>
</dbReference>
<organism evidence="2">
    <name type="scientific">Triatoma infestans</name>
    <name type="common">Assassin bug</name>
    <dbReference type="NCBI Taxonomy" id="30076"/>
    <lineage>
        <taxon>Eukaryota</taxon>
        <taxon>Metazoa</taxon>
        <taxon>Ecdysozoa</taxon>
        <taxon>Arthropoda</taxon>
        <taxon>Hexapoda</taxon>
        <taxon>Insecta</taxon>
        <taxon>Pterygota</taxon>
        <taxon>Neoptera</taxon>
        <taxon>Paraneoptera</taxon>
        <taxon>Hemiptera</taxon>
        <taxon>Heteroptera</taxon>
        <taxon>Panheteroptera</taxon>
        <taxon>Cimicomorpha</taxon>
        <taxon>Reduviidae</taxon>
        <taxon>Triatominae</taxon>
        <taxon>Triatoma</taxon>
    </lineage>
</organism>
<keyword evidence="2" id="KW-0695">RNA-directed DNA polymerase</keyword>
<dbReference type="GO" id="GO:0003964">
    <property type="term" value="F:RNA-directed DNA polymerase activity"/>
    <property type="evidence" value="ECO:0007669"/>
    <property type="project" value="UniProtKB-KW"/>
</dbReference>
<protein>
    <submittedName>
        <fullName evidence="2">Rna-directed dna polymerase from mobile element jockey-like protein</fullName>
    </submittedName>
</protein>
<keyword evidence="2" id="KW-0808">Transferase</keyword>
<name>A0A161MG88_TRIIF</name>
<proteinExistence type="predicted"/>
<dbReference type="AlphaFoldDB" id="A0A161MG88"/>
<evidence type="ECO:0000259" key="1">
    <source>
        <dbReference type="PROSITE" id="PS00028"/>
    </source>
</evidence>